<evidence type="ECO:0000256" key="1">
    <source>
        <dbReference type="SAM" id="Phobius"/>
    </source>
</evidence>
<dbReference type="RefSeq" id="XP_024691296.1">
    <property type="nucleotide sequence ID" value="XM_024833009.1"/>
</dbReference>
<gene>
    <name evidence="2" type="ORF">P168DRAFT_190168</name>
</gene>
<dbReference type="Proteomes" id="UP000234254">
    <property type="component" value="Unassembled WGS sequence"/>
</dbReference>
<feature type="transmembrane region" description="Helical" evidence="1">
    <location>
        <begin position="16"/>
        <end position="42"/>
    </location>
</feature>
<sequence length="111" mass="13262">MHACLVININHTIETFVLGFCFGFGCFSFFSFICYLLIRFYFIFLHIFRSTHYLILFDLFLFNIPNNLPHSFRDKVPVWRLYSARVYSARSISNDNDSFFPNQPTYNPFTD</sequence>
<keyword evidence="1" id="KW-0812">Transmembrane</keyword>
<dbReference type="GeneID" id="36540533"/>
<accession>A0A2I1CYK5</accession>
<name>A0A2I1CYK5_ASPC2</name>
<proteinExistence type="predicted"/>
<keyword evidence="1" id="KW-1133">Transmembrane helix</keyword>
<dbReference type="VEuPathDB" id="FungiDB:P168DRAFT_190168"/>
<organism evidence="2 3">
    <name type="scientific">Aspergillus campestris (strain IBT 28561)</name>
    <dbReference type="NCBI Taxonomy" id="1392248"/>
    <lineage>
        <taxon>Eukaryota</taxon>
        <taxon>Fungi</taxon>
        <taxon>Dikarya</taxon>
        <taxon>Ascomycota</taxon>
        <taxon>Pezizomycotina</taxon>
        <taxon>Eurotiomycetes</taxon>
        <taxon>Eurotiomycetidae</taxon>
        <taxon>Eurotiales</taxon>
        <taxon>Aspergillaceae</taxon>
        <taxon>Aspergillus</taxon>
        <taxon>Aspergillus subgen. Circumdati</taxon>
    </lineage>
</organism>
<reference evidence="2" key="1">
    <citation type="submission" date="2016-12" db="EMBL/GenBank/DDBJ databases">
        <title>The genomes of Aspergillus section Nigri reveals drivers in fungal speciation.</title>
        <authorList>
            <consortium name="DOE Joint Genome Institute"/>
            <person name="Vesth T.C."/>
            <person name="Nybo J."/>
            <person name="Theobald S."/>
            <person name="Brandl J."/>
            <person name="Frisvad J.C."/>
            <person name="Nielsen K.F."/>
            <person name="Lyhne E.K."/>
            <person name="Kogle M.E."/>
            <person name="Kuo A."/>
            <person name="Riley R."/>
            <person name="Clum A."/>
            <person name="Nolan M."/>
            <person name="Lipzen A."/>
            <person name="Salamov A."/>
            <person name="Henrissat B."/>
            <person name="Wiebenga A."/>
            <person name="De vries R.P."/>
            <person name="Grigoriev I.V."/>
            <person name="Mortensen U.H."/>
            <person name="Andersen M.R."/>
            <person name="Baker S.E."/>
        </authorList>
    </citation>
    <scope>NUCLEOTIDE SEQUENCE</scope>
    <source>
        <strain evidence="2">IBT 28561</strain>
    </source>
</reference>
<keyword evidence="1" id="KW-0472">Membrane</keyword>
<keyword evidence="3" id="KW-1185">Reference proteome</keyword>
<evidence type="ECO:0000313" key="2">
    <source>
        <dbReference type="EMBL" id="PKY02702.1"/>
    </source>
</evidence>
<dbReference type="AlphaFoldDB" id="A0A2I1CYK5"/>
<dbReference type="EMBL" id="MSFM01000009">
    <property type="protein sequence ID" value="PKY02702.1"/>
    <property type="molecule type" value="Genomic_DNA"/>
</dbReference>
<evidence type="ECO:0000313" key="3">
    <source>
        <dbReference type="Proteomes" id="UP000234254"/>
    </source>
</evidence>
<comment type="caution">
    <text evidence="2">The sequence shown here is derived from an EMBL/GenBank/DDBJ whole genome shotgun (WGS) entry which is preliminary data.</text>
</comment>
<protein>
    <submittedName>
        <fullName evidence="2">Uncharacterized protein</fullName>
    </submittedName>
</protein>